<dbReference type="GeneID" id="81424489"/>
<evidence type="ECO:0000313" key="3">
    <source>
        <dbReference type="Proteomes" id="UP001149163"/>
    </source>
</evidence>
<dbReference type="AlphaFoldDB" id="A0A9W9I424"/>
<comment type="caution">
    <text evidence="2">The sequence shown here is derived from an EMBL/GenBank/DDBJ whole genome shotgun (WGS) entry which is preliminary data.</text>
</comment>
<sequence>MTLPGDSSNSAPGMDSITWNPALNNIGYILDETGFSGQVIWPDPASAFVDYLHGQTSFFLTTQEKSKALHPLDNYSLLLSRDPLDVSLPLLSSSTGSSHLGPSAGRDDVETSNSGVSWDIISMFASSFIPDLSHAALQDTASLSRELFGILCEYSRMMLEPNFWSPFIHHRLYRCSKDGMAEALGISLACVSAYLSSVESSFEFVDNMINSQRERLVREFHLYSDRPETCLAALHAVCLYQILGLFGGPSVDSPRLGHSTPLKDRSERSREDSGKASELHGSFLLKMTRPLCKLHQKALGRYEVGWSEWKFTESLRRNVFLVHIVNILAAEARTLHSDYFEPLNNAMILQMPLPGPEYMWCACSDAE</sequence>
<proteinExistence type="predicted"/>
<dbReference type="Proteomes" id="UP001149163">
    <property type="component" value="Unassembled WGS sequence"/>
</dbReference>
<dbReference type="RefSeq" id="XP_056544055.1">
    <property type="nucleotide sequence ID" value="XM_056685313.1"/>
</dbReference>
<gene>
    <name evidence="2" type="ORF">N7482_003188</name>
</gene>
<protein>
    <submittedName>
        <fullName evidence="2">Uncharacterized protein</fullName>
    </submittedName>
</protein>
<reference evidence="2" key="2">
    <citation type="journal article" date="2023" name="IMA Fungus">
        <title>Comparative genomic study of the Penicillium genus elucidates a diverse pangenome and 15 lateral gene transfer events.</title>
        <authorList>
            <person name="Petersen C."/>
            <person name="Sorensen T."/>
            <person name="Nielsen M.R."/>
            <person name="Sondergaard T.E."/>
            <person name="Sorensen J.L."/>
            <person name="Fitzpatrick D.A."/>
            <person name="Frisvad J.C."/>
            <person name="Nielsen K.L."/>
        </authorList>
    </citation>
    <scope>NUCLEOTIDE SEQUENCE</scope>
    <source>
        <strain evidence="2">IBT 26290</strain>
    </source>
</reference>
<feature type="compositionally biased region" description="Basic and acidic residues" evidence="1">
    <location>
        <begin position="261"/>
        <end position="277"/>
    </location>
</feature>
<accession>A0A9W9I424</accession>
<dbReference type="EMBL" id="JAPQKN010000002">
    <property type="protein sequence ID" value="KAJ5167594.1"/>
    <property type="molecule type" value="Genomic_DNA"/>
</dbReference>
<reference evidence="2" key="1">
    <citation type="submission" date="2022-11" db="EMBL/GenBank/DDBJ databases">
        <authorList>
            <person name="Petersen C."/>
        </authorList>
    </citation>
    <scope>NUCLEOTIDE SEQUENCE</scope>
    <source>
        <strain evidence="2">IBT 26290</strain>
    </source>
</reference>
<organism evidence="2 3">
    <name type="scientific">Penicillium canariense</name>
    <dbReference type="NCBI Taxonomy" id="189055"/>
    <lineage>
        <taxon>Eukaryota</taxon>
        <taxon>Fungi</taxon>
        <taxon>Dikarya</taxon>
        <taxon>Ascomycota</taxon>
        <taxon>Pezizomycotina</taxon>
        <taxon>Eurotiomycetes</taxon>
        <taxon>Eurotiomycetidae</taxon>
        <taxon>Eurotiales</taxon>
        <taxon>Aspergillaceae</taxon>
        <taxon>Penicillium</taxon>
    </lineage>
</organism>
<evidence type="ECO:0000313" key="2">
    <source>
        <dbReference type="EMBL" id="KAJ5167594.1"/>
    </source>
</evidence>
<name>A0A9W9I424_9EURO</name>
<keyword evidence="3" id="KW-1185">Reference proteome</keyword>
<evidence type="ECO:0000256" key="1">
    <source>
        <dbReference type="SAM" id="MobiDB-lite"/>
    </source>
</evidence>
<feature type="region of interest" description="Disordered" evidence="1">
    <location>
        <begin position="257"/>
        <end position="277"/>
    </location>
</feature>
<dbReference type="OrthoDB" id="5423818at2759"/>